<dbReference type="GeneID" id="29120020"/>
<evidence type="ECO:0000313" key="1">
    <source>
        <dbReference type="EMBL" id="OAG20879.1"/>
    </source>
</evidence>
<dbReference type="Proteomes" id="UP000077248">
    <property type="component" value="Unassembled WGS sequence"/>
</dbReference>
<sequence>MPGFLDLPLELRNHVYEILLGEELGRSFRGVMVVSEHYVRNDLPLRCYRGLLRVCRQIHGEFKQAIQHLVAAKRLNYEFDITFSHGRPYFSLSWVQFAALSPTFNQLLINVDLRTREPLRDGPRESFVPHEHELAHLLEHSPTCFAKQLFDYIAIFLKTLANLLFQGNPHFSVLYTERMILNLRTPTKVVALGGNGHNPITLSRRLRVDQIEARKLHNTMRNTLQTTSNNFKAFDASHCDQLFPLIQIGSLRFATEGQIWGEGHNLVLAHDDFQWLRF</sequence>
<dbReference type="EMBL" id="KV441478">
    <property type="protein sequence ID" value="OAG20879.1"/>
    <property type="molecule type" value="Genomic_DNA"/>
</dbReference>
<evidence type="ECO:0000313" key="2">
    <source>
        <dbReference type="Proteomes" id="UP000077248"/>
    </source>
</evidence>
<protein>
    <submittedName>
        <fullName evidence="1">Uncharacterized protein</fullName>
    </submittedName>
</protein>
<dbReference type="AlphaFoldDB" id="A0A177DQ46"/>
<keyword evidence="2" id="KW-1185">Reference proteome</keyword>
<organism evidence="1 2">
    <name type="scientific">Alternaria alternata</name>
    <name type="common">Alternaria rot fungus</name>
    <name type="synonym">Torula alternata</name>
    <dbReference type="NCBI Taxonomy" id="5599"/>
    <lineage>
        <taxon>Eukaryota</taxon>
        <taxon>Fungi</taxon>
        <taxon>Dikarya</taxon>
        <taxon>Ascomycota</taxon>
        <taxon>Pezizomycotina</taxon>
        <taxon>Dothideomycetes</taxon>
        <taxon>Pleosporomycetidae</taxon>
        <taxon>Pleosporales</taxon>
        <taxon>Pleosporineae</taxon>
        <taxon>Pleosporaceae</taxon>
        <taxon>Alternaria</taxon>
        <taxon>Alternaria sect. Alternaria</taxon>
        <taxon>Alternaria alternata complex</taxon>
    </lineage>
</organism>
<dbReference type="KEGG" id="aalt:CC77DRAFT_935195"/>
<reference evidence="1 2" key="1">
    <citation type="submission" date="2016-05" db="EMBL/GenBank/DDBJ databases">
        <title>Comparative analysis of secretome profiles of manganese(II)-oxidizing ascomycete fungi.</title>
        <authorList>
            <consortium name="DOE Joint Genome Institute"/>
            <person name="Zeiner C.A."/>
            <person name="Purvine S.O."/>
            <person name="Zink E.M."/>
            <person name="Wu S."/>
            <person name="Pasa-Tolic L."/>
            <person name="Chaput D.L."/>
            <person name="Haridas S."/>
            <person name="Grigoriev I.V."/>
            <person name="Santelli C.M."/>
            <person name="Hansel C.M."/>
        </authorList>
    </citation>
    <scope>NUCLEOTIDE SEQUENCE [LARGE SCALE GENOMIC DNA]</scope>
    <source>
        <strain evidence="1 2">SRC1lrK2f</strain>
    </source>
</reference>
<dbReference type="RefSeq" id="XP_018386300.1">
    <property type="nucleotide sequence ID" value="XM_018534426.1"/>
</dbReference>
<gene>
    <name evidence="1" type="ORF">CC77DRAFT_935195</name>
</gene>
<accession>A0A177DQ46</accession>
<dbReference type="VEuPathDB" id="FungiDB:CC77DRAFT_935195"/>
<dbReference type="OMA" id="WGEGHNL"/>
<proteinExistence type="predicted"/>
<name>A0A177DQ46_ALTAL</name>